<feature type="signal peptide" evidence="1">
    <location>
        <begin position="1"/>
        <end position="19"/>
    </location>
</feature>
<accession>A0A0B8P5J3</accession>
<evidence type="ECO:0000313" key="3">
    <source>
        <dbReference type="Proteomes" id="UP000031670"/>
    </source>
</evidence>
<dbReference type="AlphaFoldDB" id="A0A0B8P5J3"/>
<reference evidence="2 3" key="2">
    <citation type="submission" date="2015-01" db="EMBL/GenBank/DDBJ databases">
        <authorList>
            <consortium name="NBRP consortium"/>
            <person name="Sawabe T."/>
            <person name="Meirelles P."/>
            <person name="Feng G."/>
            <person name="Sayaka M."/>
            <person name="Hattori M."/>
            <person name="Ohkuma M."/>
        </authorList>
    </citation>
    <scope>NUCLEOTIDE SEQUENCE [LARGE SCALE GENOMIC DNA]</scope>
    <source>
        <strain evidence="2 3">JCM19232</strain>
    </source>
</reference>
<evidence type="ECO:0000313" key="2">
    <source>
        <dbReference type="EMBL" id="GAM59832.1"/>
    </source>
</evidence>
<comment type="caution">
    <text evidence="2">The sequence shown here is derived from an EMBL/GenBank/DDBJ whole genome shotgun (WGS) entry which is preliminary data.</text>
</comment>
<evidence type="ECO:0000256" key="1">
    <source>
        <dbReference type="SAM" id="SignalP"/>
    </source>
</evidence>
<protein>
    <submittedName>
        <fullName evidence="2">Uncharacterized protein</fullName>
    </submittedName>
</protein>
<gene>
    <name evidence="2" type="ORF">JCM19232_165</name>
</gene>
<dbReference type="EMBL" id="BBSA01000001">
    <property type="protein sequence ID" value="GAM59832.1"/>
    <property type="molecule type" value="Genomic_DNA"/>
</dbReference>
<sequence>MKRLSITLLCALGLSACGGGGGDDAPSAPQTFTVSEKIENRPTVPVFFPWSGSQSPEAGMPECNQAEYMWFDCDTETNPYSLVWHNEGHAKDIEDTGNTAQQVVIDRMKGDPDTLYLIAEEWHYYYPEFRTLDETSVHYSGVEFEPHNGSEYGQTLLINFDLQSWADLLAEKSFNYQASGYNGIMFDWWHDSADGIWDENDPNDFRTAEEIRQARLQIAKTIREQVGEDFIILANVNNNEPDEVAPYMSGVFMELYKEPTHQYTTEEIGEYVRLVQAWDETLADPKMIALNTWKVTPEGVDFVEARYQEPNPTLAQMFSAIAMVIPENGYIMYGDNNDDWDGGDHQHAYYDSYKTDLGKAIDKTQYTVISSDSNQVPIAAYKEFEKGYAVFNRSDAESFTFTLNGEQHTILPMTGMYIQN</sequence>
<dbReference type="PROSITE" id="PS51257">
    <property type="entry name" value="PROKAR_LIPOPROTEIN"/>
    <property type="match status" value="1"/>
</dbReference>
<organism evidence="2 3">
    <name type="scientific">Vibrio ishigakensis</name>
    <dbReference type="NCBI Taxonomy" id="1481914"/>
    <lineage>
        <taxon>Bacteria</taxon>
        <taxon>Pseudomonadati</taxon>
        <taxon>Pseudomonadota</taxon>
        <taxon>Gammaproteobacteria</taxon>
        <taxon>Vibrionales</taxon>
        <taxon>Vibrionaceae</taxon>
        <taxon>Vibrio</taxon>
    </lineage>
</organism>
<name>A0A0B8P5J3_9VIBR</name>
<keyword evidence="1" id="KW-0732">Signal</keyword>
<feature type="chain" id="PRO_5002121858" evidence="1">
    <location>
        <begin position="20"/>
        <end position="420"/>
    </location>
</feature>
<proteinExistence type="predicted"/>
<reference evidence="2 3" key="1">
    <citation type="submission" date="2015-01" db="EMBL/GenBank/DDBJ databases">
        <title>Vibrio sp. C5 JCM 19232 whole genome shotgun sequence.</title>
        <authorList>
            <person name="Sawabe T."/>
            <person name="Meirelles P."/>
            <person name="Feng G."/>
            <person name="Sayaka M."/>
            <person name="Hattori M."/>
            <person name="Ohkuma M."/>
        </authorList>
    </citation>
    <scope>NUCLEOTIDE SEQUENCE [LARGE SCALE GENOMIC DNA]</scope>
    <source>
        <strain evidence="2 3">JCM19232</strain>
    </source>
</reference>
<dbReference type="Proteomes" id="UP000031670">
    <property type="component" value="Unassembled WGS sequence"/>
</dbReference>